<dbReference type="AlphaFoldDB" id="A0A1H6R8A3"/>
<dbReference type="Pfam" id="PF04748">
    <property type="entry name" value="Polysacc_deac_2"/>
    <property type="match status" value="1"/>
</dbReference>
<dbReference type="OrthoDB" id="9784811at2"/>
<organism evidence="3 4">
    <name type="scientific">Allopseudospirillum japonicum</name>
    <dbReference type="NCBI Taxonomy" id="64971"/>
    <lineage>
        <taxon>Bacteria</taxon>
        <taxon>Pseudomonadati</taxon>
        <taxon>Pseudomonadota</taxon>
        <taxon>Gammaproteobacteria</taxon>
        <taxon>Oceanospirillales</taxon>
        <taxon>Oceanospirillaceae</taxon>
        <taxon>Allopseudospirillum</taxon>
    </lineage>
</organism>
<accession>A0A1H6R8A3</accession>
<dbReference type="InterPro" id="IPR011330">
    <property type="entry name" value="Glyco_hydro/deAcase_b/a-brl"/>
</dbReference>
<protein>
    <submittedName>
        <fullName evidence="3">Uncharacterized conserved protein YibQ, putative polysaccharide deacetylase 2 family</fullName>
    </submittedName>
</protein>
<dbReference type="RefSeq" id="WP_093308814.1">
    <property type="nucleotide sequence ID" value="NZ_FNYH01000003.1"/>
</dbReference>
<dbReference type="EMBL" id="FNYH01000003">
    <property type="protein sequence ID" value="SEI52051.1"/>
    <property type="molecule type" value="Genomic_DNA"/>
</dbReference>
<feature type="signal peptide" evidence="2">
    <location>
        <begin position="1"/>
        <end position="40"/>
    </location>
</feature>
<gene>
    <name evidence="3" type="ORF">SAMN05421831_103160</name>
</gene>
<reference evidence="4" key="1">
    <citation type="submission" date="2016-10" db="EMBL/GenBank/DDBJ databases">
        <authorList>
            <person name="Varghese N."/>
            <person name="Submissions S."/>
        </authorList>
    </citation>
    <scope>NUCLEOTIDE SEQUENCE [LARGE SCALE GENOMIC DNA]</scope>
    <source>
        <strain evidence="4">DSM 7165</strain>
    </source>
</reference>
<keyword evidence="2" id="KW-0732">Signal</keyword>
<evidence type="ECO:0000256" key="2">
    <source>
        <dbReference type="SAM" id="SignalP"/>
    </source>
</evidence>
<feature type="chain" id="PRO_5017265218" evidence="2">
    <location>
        <begin position="41"/>
        <end position="446"/>
    </location>
</feature>
<feature type="region of interest" description="Disordered" evidence="1">
    <location>
        <begin position="289"/>
        <end position="358"/>
    </location>
</feature>
<dbReference type="GO" id="GO:0005975">
    <property type="term" value="P:carbohydrate metabolic process"/>
    <property type="evidence" value="ECO:0007669"/>
    <property type="project" value="InterPro"/>
</dbReference>
<evidence type="ECO:0000313" key="3">
    <source>
        <dbReference type="EMBL" id="SEI52051.1"/>
    </source>
</evidence>
<dbReference type="Gene3D" id="3.20.20.370">
    <property type="entry name" value="Glycoside hydrolase/deacetylase"/>
    <property type="match status" value="1"/>
</dbReference>
<dbReference type="SUPFAM" id="SSF88713">
    <property type="entry name" value="Glycoside hydrolase/deacetylase"/>
    <property type="match status" value="1"/>
</dbReference>
<name>A0A1H6R8A3_9GAMM</name>
<keyword evidence="4" id="KW-1185">Reference proteome</keyword>
<dbReference type="STRING" id="64971.SAMN05421831_103160"/>
<evidence type="ECO:0000313" key="4">
    <source>
        <dbReference type="Proteomes" id="UP000242999"/>
    </source>
</evidence>
<dbReference type="InterPro" id="IPR006837">
    <property type="entry name" value="Divergent_DAC"/>
</dbReference>
<sequence length="446" mass="48400">MTTTNSQQASQRPPWAQFKRTLTLVASSFVLGSLSFSSHAASITLIIDDIGHQMKAGMRAVNLPGEVTLSVLPNRPHSQTLAKAAHQAGKAIMLHLPMENLHERELGACGITTQMPSAEQKEIVQRCLKEVPHIIGVNNHMGSLLTQSMQSMDAVLEVIKGERLFFVDSRTTPRTVAGERAQLMQVPYLQRDVFLDHDPDPKAIAAAFRELIAQAKRKGHAVAIGHPYPQTLALLERELPKLKDYGVSLVNAPRLILALNRGYPEGHFGLQASQYASLTSNVDQVSLSPVQNNKRLPSLQTTSTEVSTSYQAEETKPATNKTASAAVNPSPPPPTETKSVAQASPKIPSVPTGSSYSPLSGEHYKIANPAPYRYQAPVVQAIEAPKPAPQAQNLSGGQTQLSFNRATPVNNAPTMQPVDNSWLNDRKPAIQERSAPKVLTPVEKVF</sequence>
<dbReference type="CDD" id="cd10936">
    <property type="entry name" value="CE4_DAC2"/>
    <property type="match status" value="1"/>
</dbReference>
<feature type="compositionally biased region" description="Polar residues" evidence="1">
    <location>
        <begin position="289"/>
        <end position="321"/>
    </location>
</feature>
<dbReference type="PANTHER" id="PTHR30105">
    <property type="entry name" value="UNCHARACTERIZED YIBQ-RELATED"/>
    <property type="match status" value="1"/>
</dbReference>
<dbReference type="PANTHER" id="PTHR30105:SF2">
    <property type="entry name" value="DIVERGENT POLYSACCHARIDE DEACETYLASE SUPERFAMILY"/>
    <property type="match status" value="1"/>
</dbReference>
<evidence type="ECO:0000256" key="1">
    <source>
        <dbReference type="SAM" id="MobiDB-lite"/>
    </source>
</evidence>
<dbReference type="Proteomes" id="UP000242999">
    <property type="component" value="Unassembled WGS sequence"/>
</dbReference>
<proteinExistence type="predicted"/>